<dbReference type="Pfam" id="PF03184">
    <property type="entry name" value="DDE_1"/>
    <property type="match status" value="1"/>
</dbReference>
<sequence length="490" mass="57584">MYQYNPLKERFLNSLSQPSLYQSEYNYIKQLKLQNKKASFQNLYTQICRFSWRLWKFTDIQIKEMFYAYRDTQWEAIPDLFSFFKSEEGQNNFRHFLGAPFSYLYNHCFPYFTSRANLPWTEEEDNLIYRAARESTLNFSLMALCIPGRTGKEISSRFHVLEARGNITKPNKSQTNRFNNSVRRYFLPKFEQQLANDLIQMHKKGTQINKIIIKQKAKELYCSNEVLAERATYNHFVHCGFDIFDEERPGEYTFRFLQYCEKIKKDLSECDNDKELDDTINAIIDDYNLPKPIFSHTWIDAFLHRNRLSWRNAHYSRRGSVDPTYSKIYISQVAHAVNTYGWDLTFNMDETCVRLNNSSKLTLAPTGSKVIPIDHQRNDKEAVTVIGTITKNSTQKLIVLSKGTDEKKAKEKFGNRKDIEVWCTNTQSGWTNEEITIRYLKYVHKNLAHNTPCALILDVYPAHRTQKVIETAGRLKIELIYVPANGTGIF</sequence>
<dbReference type="Pfam" id="PF00249">
    <property type="entry name" value="Myb_DNA-binding"/>
    <property type="match status" value="1"/>
</dbReference>
<evidence type="ECO:0000259" key="1">
    <source>
        <dbReference type="SMART" id="SM00717"/>
    </source>
</evidence>
<dbReference type="SMART" id="SM00717">
    <property type="entry name" value="SANT"/>
    <property type="match status" value="1"/>
</dbReference>
<reference evidence="2 3" key="1">
    <citation type="submission" date="2024-04" db="EMBL/GenBank/DDBJ databases">
        <title>Tritrichomonas musculus Genome.</title>
        <authorList>
            <person name="Alves-Ferreira E."/>
            <person name="Grigg M."/>
            <person name="Lorenzi H."/>
            <person name="Galac M."/>
        </authorList>
    </citation>
    <scope>NUCLEOTIDE SEQUENCE [LARGE SCALE GENOMIC DNA]</scope>
    <source>
        <strain evidence="2 3">EAF2021</strain>
    </source>
</reference>
<dbReference type="InterPro" id="IPR009057">
    <property type="entry name" value="Homeodomain-like_sf"/>
</dbReference>
<dbReference type="CDD" id="cd00167">
    <property type="entry name" value="SANT"/>
    <property type="match status" value="1"/>
</dbReference>
<feature type="domain" description="Myb-like" evidence="1">
    <location>
        <begin position="116"/>
        <end position="164"/>
    </location>
</feature>
<dbReference type="EMBL" id="JAPFFF010000008">
    <property type="protein sequence ID" value="KAK8884288.1"/>
    <property type="molecule type" value="Genomic_DNA"/>
</dbReference>
<keyword evidence="3" id="KW-1185">Reference proteome</keyword>
<evidence type="ECO:0000313" key="3">
    <source>
        <dbReference type="Proteomes" id="UP001470230"/>
    </source>
</evidence>
<dbReference type="InterPro" id="IPR004875">
    <property type="entry name" value="DDE_SF_endonuclease_dom"/>
</dbReference>
<protein>
    <recommendedName>
        <fullName evidence="1">Myb-like domain-containing protein</fullName>
    </recommendedName>
</protein>
<dbReference type="Proteomes" id="UP001470230">
    <property type="component" value="Unassembled WGS sequence"/>
</dbReference>
<accession>A0ABR2JZM4</accession>
<dbReference type="InterPro" id="IPR001005">
    <property type="entry name" value="SANT/Myb"/>
</dbReference>
<gene>
    <name evidence="2" type="ORF">M9Y10_043396</name>
</gene>
<proteinExistence type="predicted"/>
<dbReference type="Gene3D" id="1.10.10.60">
    <property type="entry name" value="Homeodomain-like"/>
    <property type="match status" value="1"/>
</dbReference>
<comment type="caution">
    <text evidence="2">The sequence shown here is derived from an EMBL/GenBank/DDBJ whole genome shotgun (WGS) entry which is preliminary data.</text>
</comment>
<dbReference type="SUPFAM" id="SSF46689">
    <property type="entry name" value="Homeodomain-like"/>
    <property type="match status" value="1"/>
</dbReference>
<evidence type="ECO:0000313" key="2">
    <source>
        <dbReference type="EMBL" id="KAK8884288.1"/>
    </source>
</evidence>
<organism evidence="2 3">
    <name type="scientific">Tritrichomonas musculus</name>
    <dbReference type="NCBI Taxonomy" id="1915356"/>
    <lineage>
        <taxon>Eukaryota</taxon>
        <taxon>Metamonada</taxon>
        <taxon>Parabasalia</taxon>
        <taxon>Tritrichomonadida</taxon>
        <taxon>Tritrichomonadidae</taxon>
        <taxon>Tritrichomonas</taxon>
    </lineage>
</organism>
<name>A0ABR2JZM4_9EUKA</name>